<sequence>MTEGTQTRRREDGKSRRLSERSGSCTDKPDTRVVRESRPRREGRENSSHTFTEVYCKTRVRPPRVRWSYRGRPIRLFTGRYGLLLI</sequence>
<feature type="compositionally biased region" description="Basic and acidic residues" evidence="1">
    <location>
        <begin position="27"/>
        <end position="47"/>
    </location>
</feature>
<name>A0A8D3D9P2_SCOMX</name>
<proteinExistence type="predicted"/>
<reference evidence="2" key="1">
    <citation type="submission" date="2023-05" db="EMBL/GenBank/DDBJ databases">
        <title>High-quality long-read genome of Scophthalmus maximus.</title>
        <authorList>
            <person name="Lien S."/>
            <person name="Martinez P."/>
        </authorList>
    </citation>
    <scope>NUCLEOTIDE SEQUENCE [LARGE SCALE GENOMIC DNA]</scope>
</reference>
<evidence type="ECO:0000313" key="2">
    <source>
        <dbReference type="Ensembl" id="ENSSMAP00000056251.1"/>
    </source>
</evidence>
<evidence type="ECO:0000313" key="3">
    <source>
        <dbReference type="Proteomes" id="UP000694558"/>
    </source>
</evidence>
<accession>A0A8D3D9P2</accession>
<dbReference type="Proteomes" id="UP000694558">
    <property type="component" value="Chromosome 9"/>
</dbReference>
<evidence type="ECO:0000256" key="1">
    <source>
        <dbReference type="SAM" id="MobiDB-lite"/>
    </source>
</evidence>
<organism evidence="2 3">
    <name type="scientific">Scophthalmus maximus</name>
    <name type="common">Turbot</name>
    <name type="synonym">Psetta maxima</name>
    <dbReference type="NCBI Taxonomy" id="52904"/>
    <lineage>
        <taxon>Eukaryota</taxon>
        <taxon>Metazoa</taxon>
        <taxon>Chordata</taxon>
        <taxon>Craniata</taxon>
        <taxon>Vertebrata</taxon>
        <taxon>Euteleostomi</taxon>
        <taxon>Actinopterygii</taxon>
        <taxon>Neopterygii</taxon>
        <taxon>Teleostei</taxon>
        <taxon>Neoteleostei</taxon>
        <taxon>Acanthomorphata</taxon>
        <taxon>Carangaria</taxon>
        <taxon>Pleuronectiformes</taxon>
        <taxon>Pleuronectoidei</taxon>
        <taxon>Scophthalmidae</taxon>
        <taxon>Scophthalmus</taxon>
    </lineage>
</organism>
<dbReference type="AlphaFoldDB" id="A0A8D3D9P2"/>
<feature type="region of interest" description="Disordered" evidence="1">
    <location>
        <begin position="1"/>
        <end position="50"/>
    </location>
</feature>
<protein>
    <submittedName>
        <fullName evidence="2">Uncharacterized protein</fullName>
    </submittedName>
</protein>
<reference evidence="2" key="2">
    <citation type="submission" date="2025-08" db="UniProtKB">
        <authorList>
            <consortium name="Ensembl"/>
        </authorList>
    </citation>
    <scope>IDENTIFICATION</scope>
</reference>
<feature type="compositionally biased region" description="Basic and acidic residues" evidence="1">
    <location>
        <begin position="1"/>
        <end position="20"/>
    </location>
</feature>
<dbReference type="Ensembl" id="ENSSMAT00000073124.1">
    <property type="protein sequence ID" value="ENSSMAP00000056251.1"/>
    <property type="gene ID" value="ENSSMAG00000037358.1"/>
</dbReference>